<dbReference type="KEGG" id="lbc:LACBIDRAFT_331056"/>
<reference evidence="3 4" key="1">
    <citation type="journal article" date="2008" name="Nature">
        <title>The genome of Laccaria bicolor provides insights into mycorrhizal symbiosis.</title>
        <authorList>
            <person name="Martin F."/>
            <person name="Aerts A."/>
            <person name="Ahren D."/>
            <person name="Brun A."/>
            <person name="Danchin E.G.J."/>
            <person name="Duchaussoy F."/>
            <person name="Gibon J."/>
            <person name="Kohler A."/>
            <person name="Lindquist E."/>
            <person name="Pereda V."/>
            <person name="Salamov A."/>
            <person name="Shapiro H.J."/>
            <person name="Wuyts J."/>
            <person name="Blaudez D."/>
            <person name="Buee M."/>
            <person name="Brokstein P."/>
            <person name="Canbaeck B."/>
            <person name="Cohen D."/>
            <person name="Courty P.E."/>
            <person name="Coutinho P.M."/>
            <person name="Delaruelle C."/>
            <person name="Detter J.C."/>
            <person name="Deveau A."/>
            <person name="DiFazio S."/>
            <person name="Duplessis S."/>
            <person name="Fraissinet-Tachet L."/>
            <person name="Lucic E."/>
            <person name="Frey-Klett P."/>
            <person name="Fourrey C."/>
            <person name="Feussner I."/>
            <person name="Gay G."/>
            <person name="Grimwood J."/>
            <person name="Hoegger P.J."/>
            <person name="Jain P."/>
            <person name="Kilaru S."/>
            <person name="Labbe J."/>
            <person name="Lin Y.C."/>
            <person name="Legue V."/>
            <person name="Le Tacon F."/>
            <person name="Marmeisse R."/>
            <person name="Melayah D."/>
            <person name="Montanini B."/>
            <person name="Muratet M."/>
            <person name="Nehls U."/>
            <person name="Niculita-Hirzel H."/>
            <person name="Oudot-Le Secq M.P."/>
            <person name="Peter M."/>
            <person name="Quesneville H."/>
            <person name="Rajashekar B."/>
            <person name="Reich M."/>
            <person name="Rouhier N."/>
            <person name="Schmutz J."/>
            <person name="Yin T."/>
            <person name="Chalot M."/>
            <person name="Henrissat B."/>
            <person name="Kuees U."/>
            <person name="Lucas S."/>
            <person name="Van de Peer Y."/>
            <person name="Podila G.K."/>
            <person name="Polle A."/>
            <person name="Pukkila P.J."/>
            <person name="Richardson P.M."/>
            <person name="Rouze P."/>
            <person name="Sanders I.R."/>
            <person name="Stajich J.E."/>
            <person name="Tunlid A."/>
            <person name="Tuskan G."/>
            <person name="Grigoriev I.V."/>
        </authorList>
    </citation>
    <scope>NUCLEOTIDE SEQUENCE [LARGE SCALE GENOMIC DNA]</scope>
    <source>
        <strain evidence="4">S238N-H82 / ATCC MYA-4686</strain>
    </source>
</reference>
<keyword evidence="2" id="KW-1133">Transmembrane helix</keyword>
<dbReference type="EMBL" id="DS547121">
    <property type="protein sequence ID" value="EDR03907.1"/>
    <property type="molecule type" value="Genomic_DNA"/>
</dbReference>
<evidence type="ECO:0000256" key="1">
    <source>
        <dbReference type="SAM" id="MobiDB-lite"/>
    </source>
</evidence>
<feature type="region of interest" description="Disordered" evidence="1">
    <location>
        <begin position="33"/>
        <end position="61"/>
    </location>
</feature>
<gene>
    <name evidence="3" type="ORF">LACBIDRAFT_331056</name>
</gene>
<dbReference type="Proteomes" id="UP000001194">
    <property type="component" value="Unassembled WGS sequence"/>
</dbReference>
<keyword evidence="4" id="KW-1185">Reference proteome</keyword>
<sequence length="644" mass="69812">MVTSVTFFHTHYHVHALPLHTMSNDDPLERVDKGKARAQDPTERTPLIGGTSQPPLVLDSDDGEHHTTINRRLRARLTTVFLVTFSFCIIALIFFALLAWTYAARASRLTPEDIIKNDLVYQGPSRVDVLNISLDGGVWVRVEGKLGVDAGAAIGVNSDAEDGILTDIWKMFGRHGVRALGKVSVNMSTVTITPQYDTSIVLLTVQIPPLEVPLTVDPPRDFSWLTTVSTPVYLQPTTNTTLLLGFLKDSWQHGSFNVRADVGDATVRGGGLREETWRSKFHSKLSNIRTFIRMKMPRIPGFPQPGKSTPFPSVEDLVTLQHLSVSSSNDSLSLHAKATMVDPAPEWFNLTSPSLPFTVCLATKELPLPIAAVNTQPITLTHPNITLLIDGTVLPLSPPSFRILSQFLTRYLSGKSNDIIISSNAFPGLNVQTTFPGPNPKPHILRDVTIRDMKIKPSGTSFLASGTVQARVVLPKGINVGLDVYRVLPDVLIFDGEVPEGALALPPPVTPLPDPLPERAFGHLRPEDWLPSISVPDVSEDGEGAAYAVSAKVVDLPLEVLPGRQKEFNHFVSKVIFGTDGAVAGIQGSAGVTVAVHGLPLGGGPETATGQIDLFGLPFQGSVFETFSPLRDFCLTTSLNSLNF</sequence>
<accession>B0DNA7</accession>
<organism evidence="4">
    <name type="scientific">Laccaria bicolor (strain S238N-H82 / ATCC MYA-4686)</name>
    <name type="common">Bicoloured deceiver</name>
    <name type="synonym">Laccaria laccata var. bicolor</name>
    <dbReference type="NCBI Taxonomy" id="486041"/>
    <lineage>
        <taxon>Eukaryota</taxon>
        <taxon>Fungi</taxon>
        <taxon>Dikarya</taxon>
        <taxon>Basidiomycota</taxon>
        <taxon>Agaricomycotina</taxon>
        <taxon>Agaricomycetes</taxon>
        <taxon>Agaricomycetidae</taxon>
        <taxon>Agaricales</taxon>
        <taxon>Agaricineae</taxon>
        <taxon>Hydnangiaceae</taxon>
        <taxon>Laccaria</taxon>
    </lineage>
</organism>
<dbReference type="GeneID" id="6081092"/>
<keyword evidence="2" id="KW-0472">Membrane</keyword>
<evidence type="ECO:0000313" key="3">
    <source>
        <dbReference type="EMBL" id="EDR03907.1"/>
    </source>
</evidence>
<keyword evidence="2" id="KW-0812">Transmembrane</keyword>
<dbReference type="AlphaFoldDB" id="B0DNA7"/>
<name>B0DNA7_LACBS</name>
<protein>
    <submittedName>
        <fullName evidence="3">Predicted protein</fullName>
    </submittedName>
</protein>
<dbReference type="HOGENOM" id="CLU_014996_0_0_1"/>
<feature type="compositionally biased region" description="Basic and acidic residues" evidence="1">
    <location>
        <begin position="33"/>
        <end position="43"/>
    </location>
</feature>
<feature type="transmembrane region" description="Helical" evidence="2">
    <location>
        <begin position="80"/>
        <end position="103"/>
    </location>
</feature>
<dbReference type="OrthoDB" id="10039566at2759"/>
<proteinExistence type="predicted"/>
<dbReference type="InParanoid" id="B0DNA7"/>
<dbReference type="RefSeq" id="XP_001885475.1">
    <property type="nucleotide sequence ID" value="XM_001885440.1"/>
</dbReference>
<evidence type="ECO:0000256" key="2">
    <source>
        <dbReference type="SAM" id="Phobius"/>
    </source>
</evidence>
<evidence type="ECO:0000313" key="4">
    <source>
        <dbReference type="Proteomes" id="UP000001194"/>
    </source>
</evidence>